<sequence length="281" mass="30899">MGLVRSGPMLTEQDLHQRAFAALMTADPAAKGDAVAALCKDRRRGLLPLSMTRSGPVLQVDDPGRPSRPELVVHTSMPRRKPGSPGGHAALLHAIAHIEFNAINLALDCVYRFRGLPDDYYDGWLQVAAEEAYHYGLVVDRLAALGHAYGDFPAHRGLWDMAVKTADDPLVRMALVPRVLEARGLDATPPIVAALRRIGDNATIAVLDIILRDEIGHVALGDRWFRHFCEERGLEPEATYLSLMSEFDAPWPPRPLNIEARRQAGFSRAEIACLEAGKPRP</sequence>
<dbReference type="SUPFAM" id="SSF47240">
    <property type="entry name" value="Ferritin-like"/>
    <property type="match status" value="1"/>
</dbReference>
<comment type="caution">
    <text evidence="1">The sequence shown here is derived from an EMBL/GenBank/DDBJ whole genome shotgun (WGS) entry which is preliminary data.</text>
</comment>
<organism evidence="1 2">
    <name type="scientific">Zoogloea dura</name>
    <dbReference type="NCBI Taxonomy" id="2728840"/>
    <lineage>
        <taxon>Bacteria</taxon>
        <taxon>Pseudomonadati</taxon>
        <taxon>Pseudomonadota</taxon>
        <taxon>Betaproteobacteria</taxon>
        <taxon>Rhodocyclales</taxon>
        <taxon>Zoogloeaceae</taxon>
        <taxon>Zoogloea</taxon>
    </lineage>
</organism>
<dbReference type="InterPro" id="IPR007402">
    <property type="entry name" value="DUF455"/>
</dbReference>
<dbReference type="Proteomes" id="UP000580043">
    <property type="component" value="Unassembled WGS sequence"/>
</dbReference>
<dbReference type="PANTHER" id="PTHR42782:SF4">
    <property type="entry name" value="DUF455 DOMAIN-CONTAINING PROTEIN"/>
    <property type="match status" value="1"/>
</dbReference>
<dbReference type="Pfam" id="PF04305">
    <property type="entry name" value="DUF455"/>
    <property type="match status" value="1"/>
</dbReference>
<dbReference type="PIRSF" id="PIRSF012318">
    <property type="entry name" value="UCP012318"/>
    <property type="match status" value="1"/>
</dbReference>
<dbReference type="CDD" id="cd00657">
    <property type="entry name" value="Ferritin_like"/>
    <property type="match status" value="1"/>
</dbReference>
<reference evidence="1 2" key="1">
    <citation type="submission" date="2020-04" db="EMBL/GenBank/DDBJ databases">
        <title>Zoogloea sp. G-4-1-14 isolated from soil.</title>
        <authorList>
            <person name="Dahal R.H."/>
        </authorList>
    </citation>
    <scope>NUCLEOTIDE SEQUENCE [LARGE SCALE GENOMIC DNA]</scope>
    <source>
        <strain evidence="1 2">G-4-1-14</strain>
    </source>
</reference>
<accession>A0A848G781</accession>
<gene>
    <name evidence="1" type="ORF">HHL15_14855</name>
</gene>
<dbReference type="EMBL" id="JABBGA010000011">
    <property type="protein sequence ID" value="NML27032.1"/>
    <property type="molecule type" value="Genomic_DNA"/>
</dbReference>
<evidence type="ECO:0000313" key="1">
    <source>
        <dbReference type="EMBL" id="NML27032.1"/>
    </source>
</evidence>
<dbReference type="PANTHER" id="PTHR42782">
    <property type="entry name" value="SI:CH73-314G15.3"/>
    <property type="match status" value="1"/>
</dbReference>
<dbReference type="AlphaFoldDB" id="A0A848G781"/>
<dbReference type="InterPro" id="IPR009078">
    <property type="entry name" value="Ferritin-like_SF"/>
</dbReference>
<protein>
    <submittedName>
        <fullName evidence="1">Ferritin-like domain-containing protein</fullName>
    </submittedName>
</protein>
<keyword evidence="2" id="KW-1185">Reference proteome</keyword>
<dbReference type="InterPro" id="IPR011197">
    <property type="entry name" value="UCP012318"/>
</dbReference>
<evidence type="ECO:0000313" key="2">
    <source>
        <dbReference type="Proteomes" id="UP000580043"/>
    </source>
</evidence>
<proteinExistence type="predicted"/>
<name>A0A848G781_9RHOO</name>